<reference evidence="1 2" key="1">
    <citation type="submission" date="2019-03" db="EMBL/GenBank/DDBJ databases">
        <title>Genomic Encyclopedia of Type Strains, Phase IV (KMG-IV): sequencing the most valuable type-strain genomes for metagenomic binning, comparative biology and taxonomic classification.</title>
        <authorList>
            <person name="Goeker M."/>
        </authorList>
    </citation>
    <scope>NUCLEOTIDE SEQUENCE [LARGE SCALE GENOMIC DNA]</scope>
    <source>
        <strain evidence="1 2">DSM 18063</strain>
    </source>
</reference>
<dbReference type="OrthoDB" id="9815800at2"/>
<evidence type="ECO:0000313" key="1">
    <source>
        <dbReference type="EMBL" id="TCP39590.1"/>
    </source>
</evidence>
<name>A0A4R2PUF8_9RHOB</name>
<sequence length="97" mass="10149">MKIGAPQVLKLIALALGLAAGLAALVELGRSRGNDRVAPAAEADPLRTTLERCRTLAPEDYATATDCRAAWAESRRRFFGLPSATNDTPGDAPAGTE</sequence>
<proteinExistence type="predicted"/>
<keyword evidence="2" id="KW-1185">Reference proteome</keyword>
<dbReference type="Pfam" id="PF20084">
    <property type="entry name" value="TrbK"/>
    <property type="match status" value="1"/>
</dbReference>
<dbReference type="Proteomes" id="UP000294835">
    <property type="component" value="Unassembled WGS sequence"/>
</dbReference>
<comment type="caution">
    <text evidence="1">The sequence shown here is derived from an EMBL/GenBank/DDBJ whole genome shotgun (WGS) entry which is preliminary data.</text>
</comment>
<dbReference type="NCBIfam" id="TIGR04360">
    <property type="entry name" value="other_trbK"/>
    <property type="match status" value="1"/>
</dbReference>
<dbReference type="AlphaFoldDB" id="A0A4R2PUF8"/>
<accession>A0A4R2PUF8</accession>
<organism evidence="1 2">
    <name type="scientific">Rhodovulum marinum</name>
    <dbReference type="NCBI Taxonomy" id="320662"/>
    <lineage>
        <taxon>Bacteria</taxon>
        <taxon>Pseudomonadati</taxon>
        <taxon>Pseudomonadota</taxon>
        <taxon>Alphaproteobacteria</taxon>
        <taxon>Rhodobacterales</taxon>
        <taxon>Paracoccaceae</taxon>
        <taxon>Rhodovulum</taxon>
    </lineage>
</organism>
<protein>
    <submittedName>
        <fullName evidence="1">Conjugative transfer region protein TrbK</fullName>
    </submittedName>
</protein>
<evidence type="ECO:0000313" key="2">
    <source>
        <dbReference type="Proteomes" id="UP000294835"/>
    </source>
</evidence>
<dbReference type="InterPro" id="IPR027587">
    <property type="entry name" value="TrbK"/>
</dbReference>
<dbReference type="EMBL" id="SLXP01000011">
    <property type="protein sequence ID" value="TCP39590.1"/>
    <property type="molecule type" value="Genomic_DNA"/>
</dbReference>
<gene>
    <name evidence="1" type="ORF">EV662_11170</name>
</gene>
<dbReference type="RefSeq" id="WP_132464487.1">
    <property type="nucleotide sequence ID" value="NZ_SLXP01000011.1"/>
</dbReference>